<accession>A0ABQ1NJ22</accession>
<sequence length="61" mass="7035">MASRRQFNKREITIWGAFYNLESLIFCEVSTTSLKRFLINMSGNAYASRPERRAGSESNEV</sequence>
<organism evidence="1 2">
    <name type="scientific">Paraburkholderia caffeinilytica</name>
    <dbReference type="NCBI Taxonomy" id="1761016"/>
    <lineage>
        <taxon>Bacteria</taxon>
        <taxon>Pseudomonadati</taxon>
        <taxon>Pseudomonadota</taxon>
        <taxon>Betaproteobacteria</taxon>
        <taxon>Burkholderiales</taxon>
        <taxon>Burkholderiaceae</taxon>
        <taxon>Paraburkholderia</taxon>
    </lineage>
</organism>
<reference evidence="2" key="1">
    <citation type="journal article" date="2019" name="Int. J. Syst. Evol. Microbiol.">
        <title>The Global Catalogue of Microorganisms (GCM) 10K type strain sequencing project: providing services to taxonomists for standard genome sequencing and annotation.</title>
        <authorList>
            <consortium name="The Broad Institute Genomics Platform"/>
            <consortium name="The Broad Institute Genome Sequencing Center for Infectious Disease"/>
            <person name="Wu L."/>
            <person name="Ma J."/>
        </authorList>
    </citation>
    <scope>NUCLEOTIDE SEQUENCE [LARGE SCALE GENOMIC DNA]</scope>
    <source>
        <strain evidence="2">CGMCC 1.15103</strain>
    </source>
</reference>
<evidence type="ECO:0000313" key="2">
    <source>
        <dbReference type="Proteomes" id="UP000602004"/>
    </source>
</evidence>
<evidence type="ECO:0000313" key="1">
    <source>
        <dbReference type="EMBL" id="GGC67314.1"/>
    </source>
</evidence>
<dbReference type="Proteomes" id="UP000602004">
    <property type="component" value="Unassembled WGS sequence"/>
</dbReference>
<evidence type="ECO:0008006" key="3">
    <source>
        <dbReference type="Google" id="ProtNLM"/>
    </source>
</evidence>
<gene>
    <name evidence="1" type="ORF">GCM10011400_64050</name>
</gene>
<proteinExistence type="predicted"/>
<comment type="caution">
    <text evidence="1">The sequence shown here is derived from an EMBL/GenBank/DDBJ whole genome shotgun (WGS) entry which is preliminary data.</text>
</comment>
<protein>
    <recommendedName>
        <fullName evidence="3">Transposase</fullName>
    </recommendedName>
</protein>
<keyword evidence="2" id="KW-1185">Reference proteome</keyword>
<dbReference type="EMBL" id="BMHL01000017">
    <property type="protein sequence ID" value="GGC67314.1"/>
    <property type="molecule type" value="Genomic_DNA"/>
</dbReference>
<name>A0ABQ1NJ22_9BURK</name>